<protein>
    <submittedName>
        <fullName evidence="2">Uncharacterized protein</fullName>
    </submittedName>
</protein>
<dbReference type="InParanoid" id="A0A194RJI4"/>
<feature type="compositionally biased region" description="Basic residues" evidence="1">
    <location>
        <begin position="41"/>
        <end position="50"/>
    </location>
</feature>
<gene>
    <name evidence="2" type="ORF">RR48_06056</name>
</gene>
<dbReference type="Proteomes" id="UP000053240">
    <property type="component" value="Unassembled WGS sequence"/>
</dbReference>
<dbReference type="EMBL" id="KQ460313">
    <property type="protein sequence ID" value="KPJ16101.1"/>
    <property type="molecule type" value="Genomic_DNA"/>
</dbReference>
<feature type="compositionally biased region" description="Basic and acidic residues" evidence="1">
    <location>
        <begin position="1"/>
        <end position="13"/>
    </location>
</feature>
<dbReference type="KEGG" id="pmac:106709690"/>
<evidence type="ECO:0000256" key="1">
    <source>
        <dbReference type="SAM" id="MobiDB-lite"/>
    </source>
</evidence>
<keyword evidence="3" id="KW-1185">Reference proteome</keyword>
<organism evidence="2 3">
    <name type="scientific">Papilio machaon</name>
    <name type="common">Old World swallowtail butterfly</name>
    <dbReference type="NCBI Taxonomy" id="76193"/>
    <lineage>
        <taxon>Eukaryota</taxon>
        <taxon>Metazoa</taxon>
        <taxon>Ecdysozoa</taxon>
        <taxon>Arthropoda</taxon>
        <taxon>Hexapoda</taxon>
        <taxon>Insecta</taxon>
        <taxon>Pterygota</taxon>
        <taxon>Neoptera</taxon>
        <taxon>Endopterygota</taxon>
        <taxon>Lepidoptera</taxon>
        <taxon>Glossata</taxon>
        <taxon>Ditrysia</taxon>
        <taxon>Papilionoidea</taxon>
        <taxon>Papilionidae</taxon>
        <taxon>Papilioninae</taxon>
        <taxon>Papilio</taxon>
    </lineage>
</organism>
<accession>A0A194RJI4</accession>
<sequence length="416" mass="46929">MEECPSKGEDRSQGGEGDNNEDRRERRRDSKQLAKSVDEKKKKRKRKRSRSSSSSSSSSSASASSNTSSYSSDYKCKPKRKSKKKRRKSGSKQDRKLIMDLIKTVTSLQKQIIPKETSVSGNDVATRPRSQSTCDCDDQIDLDASGELFEDVSGGNDANTHESNQDIPVMEPELKLSVGTKIKEPAIPHTPDEMLKQLFELQLFDQEDWNNVRYADVQKSCLHNPGFTSLEPNEEVKRYDNSKFSANMEKAFAGITYALLKQRDVLQSEMRNFLIWAQLSDSLNYTEIYTKINENFTEGIFCKASCDVLQLVCGHRAELIQHRCEGILANVKDPFYKNAFRKIPPSCSTLFNAEKFSSVIEKAGGVNKAFWPKIKDRKPALQNDPHSSRGPQKPSTSKGYPKNNFPAPQKKPGTFN</sequence>
<feature type="compositionally biased region" description="Polar residues" evidence="1">
    <location>
        <begin position="389"/>
        <end position="398"/>
    </location>
</feature>
<feature type="region of interest" description="Disordered" evidence="1">
    <location>
        <begin position="376"/>
        <end position="416"/>
    </location>
</feature>
<feature type="region of interest" description="Disordered" evidence="1">
    <location>
        <begin position="1"/>
        <end position="97"/>
    </location>
</feature>
<dbReference type="AlphaFoldDB" id="A0A194RJI4"/>
<feature type="compositionally biased region" description="Low complexity" evidence="1">
    <location>
        <begin position="51"/>
        <end position="72"/>
    </location>
</feature>
<evidence type="ECO:0000313" key="3">
    <source>
        <dbReference type="Proteomes" id="UP000053240"/>
    </source>
</evidence>
<name>A0A194RJI4_PAPMA</name>
<feature type="compositionally biased region" description="Basic residues" evidence="1">
    <location>
        <begin position="77"/>
        <end position="90"/>
    </location>
</feature>
<feature type="compositionally biased region" description="Basic and acidic residues" evidence="1">
    <location>
        <begin position="20"/>
        <end position="40"/>
    </location>
</feature>
<reference evidence="2 3" key="1">
    <citation type="journal article" date="2015" name="Nat. Commun.">
        <title>Outbred genome sequencing and CRISPR/Cas9 gene editing in butterflies.</title>
        <authorList>
            <person name="Li X."/>
            <person name="Fan D."/>
            <person name="Zhang W."/>
            <person name="Liu G."/>
            <person name="Zhang L."/>
            <person name="Zhao L."/>
            <person name="Fang X."/>
            <person name="Chen L."/>
            <person name="Dong Y."/>
            <person name="Chen Y."/>
            <person name="Ding Y."/>
            <person name="Zhao R."/>
            <person name="Feng M."/>
            <person name="Zhu Y."/>
            <person name="Feng Y."/>
            <person name="Jiang X."/>
            <person name="Zhu D."/>
            <person name="Xiang H."/>
            <person name="Feng X."/>
            <person name="Li S."/>
            <person name="Wang J."/>
            <person name="Zhang G."/>
            <person name="Kronforst M.R."/>
            <person name="Wang W."/>
        </authorList>
    </citation>
    <scope>NUCLEOTIDE SEQUENCE [LARGE SCALE GENOMIC DNA]</scope>
    <source>
        <strain evidence="2">Ya'a_city_454_Pm</strain>
        <tissue evidence="2">Whole body</tissue>
    </source>
</reference>
<proteinExistence type="predicted"/>
<evidence type="ECO:0000313" key="2">
    <source>
        <dbReference type="EMBL" id="KPJ16101.1"/>
    </source>
</evidence>